<dbReference type="Gene3D" id="3.40.50.300">
    <property type="entry name" value="P-loop containing nucleotide triphosphate hydrolases"/>
    <property type="match status" value="1"/>
</dbReference>
<dbReference type="AlphaFoldDB" id="A0A6N4X3Q1"/>
<evidence type="ECO:0008006" key="3">
    <source>
        <dbReference type="Google" id="ProtNLM"/>
    </source>
</evidence>
<name>A0A6N4X3Q1_9FLAO</name>
<dbReference type="EMBL" id="CACVBR010000001">
    <property type="protein sequence ID" value="CAA7193817.1"/>
    <property type="molecule type" value="Genomic_DNA"/>
</dbReference>
<reference evidence="1 2" key="1">
    <citation type="submission" date="2020-01" db="EMBL/GenBank/DDBJ databases">
        <authorList>
            <person name="Rodrigo-Torres L."/>
            <person name="Arahal R. D."/>
            <person name="Lucena T."/>
        </authorList>
    </citation>
    <scope>NUCLEOTIDE SEQUENCE [LARGE SCALE GENOMIC DNA]</scope>
    <source>
        <strain evidence="1 2">CECT 9293</strain>
    </source>
</reference>
<protein>
    <recommendedName>
        <fullName evidence="3">Transposase IS204/IS1001/IS1096/IS1165 DDE domain-containing protein</fullName>
    </recommendedName>
</protein>
<evidence type="ECO:0000313" key="1">
    <source>
        <dbReference type="EMBL" id="CAA7193817.1"/>
    </source>
</evidence>
<evidence type="ECO:0000313" key="2">
    <source>
        <dbReference type="Proteomes" id="UP000445144"/>
    </source>
</evidence>
<sequence length="179" mass="20486">MGQEIELLEHQAAFIESDFIHTAIVGRYRSGKSHAGAIKTMAYPGVDVAYYLPTYGLIKDIAYSQFSHFLSRFKIKYMLNKSDHEYLTPYGKIILRSRDNPDTIIGYEVGCSLIDEADIISILNYFDNRSINASAESFNAKIKNFRMQLGGVKDRTFFYSDYPNFLHSPQLLRLIPFCA</sequence>
<gene>
    <name evidence="1" type="ORF">CHRY9293_00228</name>
</gene>
<accession>A0A6N4X3Q1</accession>
<organism evidence="1 2">
    <name type="scientific">Chryseobacterium potabilaquae</name>
    <dbReference type="NCBI Taxonomy" id="2675057"/>
    <lineage>
        <taxon>Bacteria</taxon>
        <taxon>Pseudomonadati</taxon>
        <taxon>Bacteroidota</taxon>
        <taxon>Flavobacteriia</taxon>
        <taxon>Flavobacteriales</taxon>
        <taxon>Weeksellaceae</taxon>
        <taxon>Chryseobacterium group</taxon>
        <taxon>Chryseobacterium</taxon>
    </lineage>
</organism>
<dbReference type="Proteomes" id="UP000445144">
    <property type="component" value="Unassembled WGS sequence"/>
</dbReference>
<dbReference type="InterPro" id="IPR027417">
    <property type="entry name" value="P-loop_NTPase"/>
</dbReference>
<keyword evidence="2" id="KW-1185">Reference proteome</keyword>
<proteinExistence type="predicted"/>